<organism evidence="3 4">
    <name type="scientific">Rhodococcoides corynebacterioides</name>
    <dbReference type="NCBI Taxonomy" id="53972"/>
    <lineage>
        <taxon>Bacteria</taxon>
        <taxon>Bacillati</taxon>
        <taxon>Actinomycetota</taxon>
        <taxon>Actinomycetes</taxon>
        <taxon>Mycobacteriales</taxon>
        <taxon>Nocardiaceae</taxon>
        <taxon>Rhodococcoides</taxon>
    </lineage>
</organism>
<accession>A0ABS7P7M7</accession>
<dbReference type="InterPro" id="IPR005094">
    <property type="entry name" value="Endonuclease_MobA/VirD2"/>
</dbReference>
<evidence type="ECO:0000313" key="3">
    <source>
        <dbReference type="EMBL" id="MBY6368431.1"/>
    </source>
</evidence>
<evidence type="ECO:0000256" key="1">
    <source>
        <dbReference type="SAM" id="MobiDB-lite"/>
    </source>
</evidence>
<proteinExistence type="predicted"/>
<feature type="compositionally biased region" description="Basic and acidic residues" evidence="1">
    <location>
        <begin position="566"/>
        <end position="583"/>
    </location>
</feature>
<protein>
    <recommendedName>
        <fullName evidence="2">MobA/VirD2-like nuclease domain-containing protein</fullName>
    </recommendedName>
</protein>
<evidence type="ECO:0000259" key="2">
    <source>
        <dbReference type="Pfam" id="PF03432"/>
    </source>
</evidence>
<evidence type="ECO:0000313" key="4">
    <source>
        <dbReference type="Proteomes" id="UP000825228"/>
    </source>
</evidence>
<dbReference type="Pfam" id="PF03432">
    <property type="entry name" value="Relaxase"/>
    <property type="match status" value="1"/>
</dbReference>
<dbReference type="Proteomes" id="UP000825228">
    <property type="component" value="Unassembled WGS sequence"/>
</dbReference>
<keyword evidence="4" id="KW-1185">Reference proteome</keyword>
<sequence>MIPNITRGAKMTGLVSYLAGPGRSNEHENPHVVAGHEAVLFAAPAGELSHSDAIELAHEIDTARIVFGTEVSYTNRRKMNAAIDDGTPRSVALADATSDRNVWHCSLSLNPDEGELSDARWGAIAADFMREMGFDDPDSPRAAARWVAIRHGKTTAGGDHIHIAASAVREDGTKVDTFNDFKRAQAACGTLERAHGLVVLTSRENDRGTRGVKPAEAGVAARSGAAETARARLERTVRACATASKTEGEFVRRLRAEKVLVRPRYDTGTTGSVVGYSVATTPTAAERAAGGKPVWFGGGRLAKDLTLPRLRDEWETTGTAQHDAAAEWSAARRGAAVTITTGRERAQLDAGVMARAAEDIGKWNTYLSSIPASDTAQWARAAGRTAGVFAAWSARTESLPGPLAKAAAALSQSAQIPAHQRITPDPDRRHAGGAALIVLQTALTARGGAAANALLLRQMMRTMEAFADAERAAGNARQAHELVRVRERELTALHTQLVRKSVADRGAVSPASDSVPRAVTARDGGRPDGVSAEAWEAARLTGLGNTGGAPHRDGPAHAPTASSGDGADRADRGARGAGEAYER</sequence>
<name>A0ABS7P7M7_9NOCA</name>
<comment type="caution">
    <text evidence="3">The sequence shown here is derived from an EMBL/GenBank/DDBJ whole genome shotgun (WGS) entry which is preliminary data.</text>
</comment>
<dbReference type="RefSeq" id="WP_222685934.1">
    <property type="nucleotide sequence ID" value="NZ_JABUBT010000056.1"/>
</dbReference>
<feature type="domain" description="MobA/VirD2-like nuclease" evidence="2">
    <location>
        <begin position="95"/>
        <end position="197"/>
    </location>
</feature>
<gene>
    <name evidence="3" type="ORF">HQ603_16905</name>
</gene>
<feature type="region of interest" description="Disordered" evidence="1">
    <location>
        <begin position="501"/>
        <end position="583"/>
    </location>
</feature>
<dbReference type="EMBL" id="JABUBU010000025">
    <property type="protein sequence ID" value="MBY6368431.1"/>
    <property type="molecule type" value="Genomic_DNA"/>
</dbReference>
<reference evidence="3 4" key="1">
    <citation type="submission" date="2020-06" db="EMBL/GenBank/DDBJ databases">
        <title>Taxonomy, biology and ecology of Rhodococcus bacteria occurring in California pistachio and other woody hosts as revealed by genome sequence analyses.</title>
        <authorList>
            <person name="Gai Y."/>
            <person name="Riely B."/>
        </authorList>
    </citation>
    <scope>NUCLEOTIDE SEQUENCE [LARGE SCALE GENOMIC DNA]</scope>
    <source>
        <strain evidence="3 4">BP-281</strain>
    </source>
</reference>